<accession>X1ET45</accession>
<protein>
    <recommendedName>
        <fullName evidence="3">Sulfotransferase domain-containing protein</fullName>
    </recommendedName>
</protein>
<evidence type="ECO:0008006" key="3">
    <source>
        <dbReference type="Google" id="ProtNLM"/>
    </source>
</evidence>
<sequence>MEVIEIFAVGANFSTWMRLLIENKFNLSLNKLPQIFFVTLVVVFFTPLSIIEKLLFDRKVKKIKLKQDPLFILGHWRQGTTFLHEILLH</sequence>
<evidence type="ECO:0000256" key="1">
    <source>
        <dbReference type="SAM" id="Phobius"/>
    </source>
</evidence>
<proteinExistence type="predicted"/>
<keyword evidence="1" id="KW-0812">Transmembrane</keyword>
<dbReference type="InterPro" id="IPR052736">
    <property type="entry name" value="Stf3_sulfotransferase"/>
</dbReference>
<dbReference type="PANTHER" id="PTHR36451:SF1">
    <property type="entry name" value="OMEGA-HYDROXY-BETA-DIHYDROMENAQUINONE-9 SULFOTRANSFERASE STF3"/>
    <property type="match status" value="1"/>
</dbReference>
<evidence type="ECO:0000313" key="2">
    <source>
        <dbReference type="EMBL" id="GAH11813.1"/>
    </source>
</evidence>
<gene>
    <name evidence="2" type="ORF">S01H4_61554</name>
</gene>
<name>X1ET45_9ZZZZ</name>
<dbReference type="Gene3D" id="3.40.50.300">
    <property type="entry name" value="P-loop containing nucleotide triphosphate hydrolases"/>
    <property type="match status" value="1"/>
</dbReference>
<reference evidence="2" key="1">
    <citation type="journal article" date="2014" name="Front. Microbiol.">
        <title>High frequency of phylogenetically diverse reductive dehalogenase-homologous genes in deep subseafloor sedimentary metagenomes.</title>
        <authorList>
            <person name="Kawai M."/>
            <person name="Futagami T."/>
            <person name="Toyoda A."/>
            <person name="Takaki Y."/>
            <person name="Nishi S."/>
            <person name="Hori S."/>
            <person name="Arai W."/>
            <person name="Tsubouchi T."/>
            <person name="Morono Y."/>
            <person name="Uchiyama I."/>
            <person name="Ito T."/>
            <person name="Fujiyama A."/>
            <person name="Inagaki F."/>
            <person name="Takami H."/>
        </authorList>
    </citation>
    <scope>NUCLEOTIDE SEQUENCE</scope>
    <source>
        <strain evidence="2">Expedition CK06-06</strain>
    </source>
</reference>
<organism evidence="2">
    <name type="scientific">marine sediment metagenome</name>
    <dbReference type="NCBI Taxonomy" id="412755"/>
    <lineage>
        <taxon>unclassified sequences</taxon>
        <taxon>metagenomes</taxon>
        <taxon>ecological metagenomes</taxon>
    </lineage>
</organism>
<keyword evidence="1" id="KW-1133">Transmembrane helix</keyword>
<feature type="transmembrane region" description="Helical" evidence="1">
    <location>
        <begin position="35"/>
        <end position="56"/>
    </location>
</feature>
<comment type="caution">
    <text evidence="2">The sequence shown here is derived from an EMBL/GenBank/DDBJ whole genome shotgun (WGS) entry which is preliminary data.</text>
</comment>
<dbReference type="PANTHER" id="PTHR36451">
    <property type="entry name" value="PAPS-DEPENDENT SULFOTRANSFERASE STF3"/>
    <property type="match status" value="1"/>
</dbReference>
<dbReference type="AlphaFoldDB" id="X1ET45"/>
<dbReference type="EMBL" id="BART01036519">
    <property type="protein sequence ID" value="GAH11813.1"/>
    <property type="molecule type" value="Genomic_DNA"/>
</dbReference>
<keyword evidence="1" id="KW-0472">Membrane</keyword>
<dbReference type="InterPro" id="IPR027417">
    <property type="entry name" value="P-loop_NTPase"/>
</dbReference>